<sequence length="256" mass="27000">MRTSISVPTQLRSVATALAASLPDFYSVSEPEDAAGLVVLDGSGNWVAAAAEKLSAGRHNLLVHAPGPVDPGEVDTLAARTSTIVLSEPFAGNPVLKNLPQDIPFGAVSSTALAAPETPVERALLEQIRSLRAAGFTDLAVENAQITATGALLTGEARHEQRLVRVRALVTRTSAVTPHHVLRAYSPEHVLTVTLPDPATAAPGTATLVGPDGERILPTDYESAHRRTWRLAHESPREAASLRDFADDLRVLGSIS</sequence>
<comment type="caution">
    <text evidence="1">The sequence shown here is derived from an EMBL/GenBank/DDBJ whole genome shotgun (WGS) entry which is preliminary data.</text>
</comment>
<proteinExistence type="predicted"/>
<reference evidence="1" key="1">
    <citation type="submission" date="2021-11" db="EMBL/GenBank/DDBJ databases">
        <title>Streptomyces corallinus and Kineosporia corallina sp. nov., two new coral-derived marine actinobacteria.</title>
        <authorList>
            <person name="Buangrab K."/>
            <person name="Sutthacheep M."/>
            <person name="Yeemin T."/>
            <person name="Harunari E."/>
            <person name="Igarashi Y."/>
            <person name="Sripreechasak P."/>
            <person name="Kanchanasin P."/>
            <person name="Tanasupawat S."/>
            <person name="Phongsopitanun W."/>
        </authorList>
    </citation>
    <scope>NUCLEOTIDE SEQUENCE</scope>
    <source>
        <strain evidence="1">JCM 31032</strain>
    </source>
</reference>
<keyword evidence="2" id="KW-1185">Reference proteome</keyword>
<accession>A0A9X1SUU8</accession>
<gene>
    <name evidence="1" type="ORF">LR394_14485</name>
</gene>
<organism evidence="1 2">
    <name type="scientific">Kineosporia babensis</name>
    <dbReference type="NCBI Taxonomy" id="499548"/>
    <lineage>
        <taxon>Bacteria</taxon>
        <taxon>Bacillati</taxon>
        <taxon>Actinomycetota</taxon>
        <taxon>Actinomycetes</taxon>
        <taxon>Kineosporiales</taxon>
        <taxon>Kineosporiaceae</taxon>
        <taxon>Kineosporia</taxon>
    </lineage>
</organism>
<dbReference type="RefSeq" id="WP_231442000.1">
    <property type="nucleotide sequence ID" value="NZ_JAJOMB010000006.1"/>
</dbReference>
<name>A0A9X1SUU8_9ACTN</name>
<evidence type="ECO:0000313" key="1">
    <source>
        <dbReference type="EMBL" id="MCD5312115.1"/>
    </source>
</evidence>
<dbReference type="Proteomes" id="UP001138997">
    <property type="component" value="Unassembled WGS sequence"/>
</dbReference>
<dbReference type="EMBL" id="JAJOMB010000006">
    <property type="protein sequence ID" value="MCD5312115.1"/>
    <property type="molecule type" value="Genomic_DNA"/>
</dbReference>
<evidence type="ECO:0000313" key="2">
    <source>
        <dbReference type="Proteomes" id="UP001138997"/>
    </source>
</evidence>
<protein>
    <submittedName>
        <fullName evidence="1">Uncharacterized protein</fullName>
    </submittedName>
</protein>
<dbReference type="AlphaFoldDB" id="A0A9X1SUU8"/>